<gene>
    <name evidence="1" type="ORF">HKX05_00855</name>
    <name evidence="2" type="ORF">HLV41_17395</name>
</gene>
<dbReference type="RefSeq" id="WP_170172110.1">
    <property type="nucleotide sequence ID" value="NZ_JABEOV010000004.1"/>
</dbReference>
<evidence type="ECO:0000313" key="3">
    <source>
        <dbReference type="Proteomes" id="UP000531581"/>
    </source>
</evidence>
<dbReference type="InterPro" id="IPR011330">
    <property type="entry name" value="Glyco_hydro/deAcase_b/a-brl"/>
</dbReference>
<protein>
    <submittedName>
        <fullName evidence="2">DUF2334 domain-containing protein</fullName>
    </submittedName>
</protein>
<evidence type="ECO:0000313" key="1">
    <source>
        <dbReference type="EMBL" id="NNG51901.1"/>
    </source>
</evidence>
<dbReference type="EMBL" id="JABEOV010000004">
    <property type="protein sequence ID" value="NNG51901.1"/>
    <property type="molecule type" value="Genomic_DNA"/>
</dbReference>
<dbReference type="GO" id="GO:0005975">
    <property type="term" value="P:carbohydrate metabolic process"/>
    <property type="evidence" value="ECO:0007669"/>
    <property type="project" value="InterPro"/>
</dbReference>
<reference evidence="3 4" key="1">
    <citation type="submission" date="2020-05" db="EMBL/GenBank/DDBJ databases">
        <title>Draft Genome Sequences of Sphingomonas sp. Isolated from the International Space Station.</title>
        <authorList>
            <person name="Bijlani S."/>
            <person name="Singh N.K."/>
            <person name="Mason C.E."/>
            <person name="Wang C.C."/>
            <person name="Venkateswaran K."/>
        </authorList>
    </citation>
    <scope>NUCLEOTIDE SEQUENCE [LARGE SCALE GENOMIC DNA]</scope>
    <source>
        <strain evidence="1 4">IIF7SW-B5</strain>
        <strain evidence="2">ISS-IIF7SWP</strain>
    </source>
</reference>
<comment type="caution">
    <text evidence="2">The sequence shown here is derived from an EMBL/GenBank/DDBJ whole genome shotgun (WGS) entry which is preliminary data.</text>
</comment>
<name>A0A7Y7QY02_9SPHN</name>
<dbReference type="Pfam" id="PF10096">
    <property type="entry name" value="DUF2334"/>
    <property type="match status" value="1"/>
</dbReference>
<dbReference type="Proteomes" id="UP000557656">
    <property type="component" value="Unassembled WGS sequence"/>
</dbReference>
<dbReference type="Proteomes" id="UP000531581">
    <property type="component" value="Unassembled WGS sequence"/>
</dbReference>
<proteinExistence type="predicted"/>
<evidence type="ECO:0000313" key="2">
    <source>
        <dbReference type="EMBL" id="NVP32814.1"/>
    </source>
</evidence>
<dbReference type="InterPro" id="IPR018763">
    <property type="entry name" value="DUF2334"/>
</dbReference>
<dbReference type="SUPFAM" id="SSF88713">
    <property type="entry name" value="Glycoside hydrolase/deacetylase"/>
    <property type="match status" value="1"/>
</dbReference>
<dbReference type="EMBL" id="JABYQV010000019">
    <property type="protein sequence ID" value="NVP32814.1"/>
    <property type="molecule type" value="Genomic_DNA"/>
</dbReference>
<evidence type="ECO:0000313" key="4">
    <source>
        <dbReference type="Proteomes" id="UP000557656"/>
    </source>
</evidence>
<dbReference type="AlphaFoldDB" id="A0A7Y7QY02"/>
<dbReference type="Gene3D" id="3.20.20.370">
    <property type="entry name" value="Glycoside hydrolase/deacetylase"/>
    <property type="match status" value="1"/>
</dbReference>
<keyword evidence="4" id="KW-1185">Reference proteome</keyword>
<sequence>MTPSAPSKRLLLSIHDVSPRFESQVDRLHDLLSRYAPVDRIALLVVPNHWGTSPITPGSPFATKLRDLAHRGAELFLHGYFHRDDSKHEGRLARLKATQMTAGEGEFLGIDETAARIKMQAGKSLLEDIAGTPVAGFIAPAWLYGPGTSAALAEMNFALAENHFRVWQPGTGRTLARDPVLTWASRSRSRILSSLAAARTLPLAMRFLPTARIGVHPGDARVPAIMTSIERAVAGLVRTHEPARYADLVKA</sequence>
<accession>A0A7Y7QY02</accession>
<organism evidence="2 3">
    <name type="scientific">Sphingomonas sanguinis</name>
    <dbReference type="NCBI Taxonomy" id="33051"/>
    <lineage>
        <taxon>Bacteria</taxon>
        <taxon>Pseudomonadati</taxon>
        <taxon>Pseudomonadota</taxon>
        <taxon>Alphaproteobacteria</taxon>
        <taxon>Sphingomonadales</taxon>
        <taxon>Sphingomonadaceae</taxon>
        <taxon>Sphingomonas</taxon>
    </lineage>
</organism>